<name>A0A4Y1S0L2_PRUDU</name>
<reference evidence="1" key="1">
    <citation type="journal article" date="2019" name="Science">
        <title>Mutation of a bHLH transcription factor allowed almond domestication.</title>
        <authorList>
            <person name="Sanchez-Perez R."/>
            <person name="Pavan S."/>
            <person name="Mazzeo R."/>
            <person name="Moldovan C."/>
            <person name="Aiese Cigliano R."/>
            <person name="Del Cueto J."/>
            <person name="Ricciardi F."/>
            <person name="Lotti C."/>
            <person name="Ricciardi L."/>
            <person name="Dicenta F."/>
            <person name="Lopez-Marques R.L."/>
            <person name="Lindberg Moller B."/>
        </authorList>
    </citation>
    <scope>NUCLEOTIDE SEQUENCE</scope>
</reference>
<accession>A0A4Y1S0L2</accession>
<dbReference type="EMBL" id="AP019304">
    <property type="protein sequence ID" value="BBH09517.1"/>
    <property type="molecule type" value="Genomic_DNA"/>
</dbReference>
<proteinExistence type="predicted"/>
<keyword evidence="1" id="KW-0675">Receptor</keyword>
<organism evidence="1">
    <name type="scientific">Prunus dulcis</name>
    <name type="common">Almond</name>
    <name type="synonym">Amygdalus dulcis</name>
    <dbReference type="NCBI Taxonomy" id="3755"/>
    <lineage>
        <taxon>Eukaryota</taxon>
        <taxon>Viridiplantae</taxon>
        <taxon>Streptophyta</taxon>
        <taxon>Embryophyta</taxon>
        <taxon>Tracheophyta</taxon>
        <taxon>Spermatophyta</taxon>
        <taxon>Magnoliopsida</taxon>
        <taxon>eudicotyledons</taxon>
        <taxon>Gunneridae</taxon>
        <taxon>Pentapetalae</taxon>
        <taxon>rosids</taxon>
        <taxon>fabids</taxon>
        <taxon>Rosales</taxon>
        <taxon>Rosaceae</taxon>
        <taxon>Amygdaloideae</taxon>
        <taxon>Amygdaleae</taxon>
        <taxon>Prunus</taxon>
    </lineage>
</organism>
<gene>
    <name evidence="1" type="ORF">Prudu_022031</name>
</gene>
<protein>
    <submittedName>
        <fullName evidence="1">Receptor like protein 19</fullName>
    </submittedName>
</protein>
<sequence>MEEQCSLLGMRWRPSIFVLGGELQIQPLLWDREISFFLHPSTQAPPSFLLANICIVALQAGPANIFPHISLHLYILHSETEYWLFGTAQVKTSIKEKKNHEESANKARPIK</sequence>
<evidence type="ECO:0000313" key="1">
    <source>
        <dbReference type="EMBL" id="BBH09517.1"/>
    </source>
</evidence>
<dbReference type="AlphaFoldDB" id="A0A4Y1S0L2"/>